<dbReference type="Gene3D" id="3.90.1200.10">
    <property type="match status" value="1"/>
</dbReference>
<keyword evidence="3" id="KW-1185">Reference proteome</keyword>
<dbReference type="EMBL" id="VNIM01000016">
    <property type="protein sequence ID" value="TVV75835.1"/>
    <property type="molecule type" value="Genomic_DNA"/>
</dbReference>
<accession>A0A558R8W9</accession>
<evidence type="ECO:0000313" key="3">
    <source>
        <dbReference type="Proteomes" id="UP000318681"/>
    </source>
</evidence>
<comment type="caution">
    <text evidence="2">The sequence shown here is derived from an EMBL/GenBank/DDBJ whole genome shotgun (WGS) entry which is preliminary data.</text>
</comment>
<gene>
    <name evidence="2" type="ORF">FOY91_06025</name>
</gene>
<sequence length="379" mass="42416">MPAMNQTDARPLPLRLEDIDADWMTRALRTRAPGVTCEGIEVVDLIKGTCTKIRLRLSLDDAGRAAGIPELVILKGGFEEHSRAMSLVHDAEVRGYRDVFPVVDLPVPTCYFADFDPSDQQGIVILEDLLERDVAFCSALVPQSFEQSRRRLDALARFHAQTWQSAELEPGGRWHSFPEGEAQLRDYMNRYLEKPEEWRRFVLSPRGACTSVRFHDLGRIVSAFDKLVTISRRLPHCIVHGDTHLGNLYHNADGSPGFLDSLPGRGPGIREVCYHLVGALDTDDRRRWEGALVQHYLETLSSLGVEAPSLDAAMEQYAAFLLDGYIIFMVNESFYQPESINTAYTARFSTAMIDHATLRVIDDLDRKGGPRTASAASAL</sequence>
<keyword evidence="2" id="KW-0808">Transferase</keyword>
<dbReference type="SUPFAM" id="SSF56112">
    <property type="entry name" value="Protein kinase-like (PK-like)"/>
    <property type="match status" value="1"/>
</dbReference>
<organism evidence="2 3">
    <name type="scientific">Alterirhizorhabdus solaris</name>
    <dbReference type="NCBI Taxonomy" id="2529389"/>
    <lineage>
        <taxon>Bacteria</taxon>
        <taxon>Pseudomonadati</taxon>
        <taxon>Pseudomonadota</taxon>
        <taxon>Alphaproteobacteria</taxon>
        <taxon>Sphingomonadales</taxon>
        <taxon>Rhizorhabdaceae</taxon>
        <taxon>Alterirhizorhabdus</taxon>
    </lineage>
</organism>
<dbReference type="InterPro" id="IPR011009">
    <property type="entry name" value="Kinase-like_dom_sf"/>
</dbReference>
<name>A0A558R8W9_9SPHN</name>
<dbReference type="GO" id="GO:0016740">
    <property type="term" value="F:transferase activity"/>
    <property type="evidence" value="ECO:0007669"/>
    <property type="project" value="UniProtKB-KW"/>
</dbReference>
<proteinExistence type="predicted"/>
<dbReference type="Proteomes" id="UP000318681">
    <property type="component" value="Unassembled WGS sequence"/>
</dbReference>
<protein>
    <submittedName>
        <fullName evidence="2">Phosphotransferase</fullName>
    </submittedName>
</protein>
<dbReference type="InterPro" id="IPR002575">
    <property type="entry name" value="Aminoglycoside_PTrfase"/>
</dbReference>
<evidence type="ECO:0000313" key="2">
    <source>
        <dbReference type="EMBL" id="TVV75835.1"/>
    </source>
</evidence>
<dbReference type="AlphaFoldDB" id="A0A558R8W9"/>
<dbReference type="Pfam" id="PF01636">
    <property type="entry name" value="APH"/>
    <property type="match status" value="1"/>
</dbReference>
<feature type="domain" description="Aminoglycoside phosphotransferase" evidence="1">
    <location>
        <begin position="106"/>
        <end position="260"/>
    </location>
</feature>
<reference evidence="2 3" key="1">
    <citation type="submission" date="2019-07" db="EMBL/GenBank/DDBJ databases">
        <title>Sphingomonas solaris sp. nov., isolated from a solar panel from Boston, Massachusetts.</title>
        <authorList>
            <person name="Tanner K."/>
            <person name="Pascual J."/>
            <person name="Mancuso C."/>
            <person name="Pereto J."/>
            <person name="Khalil A."/>
            <person name="Vilanova C."/>
        </authorList>
    </citation>
    <scope>NUCLEOTIDE SEQUENCE [LARGE SCALE GENOMIC DNA]</scope>
    <source>
        <strain evidence="2 3">R4DWN</strain>
    </source>
</reference>
<evidence type="ECO:0000259" key="1">
    <source>
        <dbReference type="Pfam" id="PF01636"/>
    </source>
</evidence>
<dbReference type="OrthoDB" id="3806873at2"/>